<dbReference type="EMBL" id="CP089982">
    <property type="protein sequence ID" value="WXA90888.1"/>
    <property type="molecule type" value="Genomic_DNA"/>
</dbReference>
<dbReference type="Pfam" id="PF02515">
    <property type="entry name" value="CoA_transf_3"/>
    <property type="match status" value="1"/>
</dbReference>
<dbReference type="InterPro" id="IPR023606">
    <property type="entry name" value="CoA-Trfase_III_dom_1_sf"/>
</dbReference>
<keyword evidence="1" id="KW-0808">Transferase</keyword>
<evidence type="ECO:0000313" key="2">
    <source>
        <dbReference type="Proteomes" id="UP001379533"/>
    </source>
</evidence>
<dbReference type="GO" id="GO:0016740">
    <property type="term" value="F:transferase activity"/>
    <property type="evidence" value="ECO:0007669"/>
    <property type="project" value="UniProtKB-KW"/>
</dbReference>
<proteinExistence type="predicted"/>
<dbReference type="PANTHER" id="PTHR48228">
    <property type="entry name" value="SUCCINYL-COA--D-CITRAMALATE COA-TRANSFERASE"/>
    <property type="match status" value="1"/>
</dbReference>
<dbReference type="PANTHER" id="PTHR48228:SF5">
    <property type="entry name" value="ALPHA-METHYLACYL-COA RACEMASE"/>
    <property type="match status" value="1"/>
</dbReference>
<dbReference type="InterPro" id="IPR003673">
    <property type="entry name" value="CoA-Trfase_fam_III"/>
</dbReference>
<evidence type="ECO:0000313" key="1">
    <source>
        <dbReference type="EMBL" id="WXA90888.1"/>
    </source>
</evidence>
<sequence length="388" mass="42182">MRPLEGIRILDLGRLIPGPYATMVLGDLGATVDKVEEIDGDPIRQWYPRRGNESALFLALNRNKRSICLDLKKEEGRVAFRALARRADVLFDPFRPGVLDRLGLGHASLREGNPRLVVCAFSSFGQDGPLAQRTAHELAYLARAGLLGDPTGSVAPEIPYCSLAGIGGAIWCVVGILAALAERARTGVGRIVDISITEAAMGFTTPSLGALLADDESGKHGLDVSGGTCAPYQIYTTKDGRHIALSAPERKSWMAFCESVGLPGDLSALEPGPHQEALRNRLDTLFASRTFEEWRAFCANADCCLEPIAFPRELPDDPQHRARHFFFELPSPWGPLLQFATPVTDRGAAHSFSHTPPPRAGEHTEMILREAGFSPDQIATMRAQRIIA</sequence>
<dbReference type="Gene3D" id="3.40.50.10540">
    <property type="entry name" value="Crotonobetainyl-coa:carnitine coa-transferase, domain 1"/>
    <property type="match status" value="1"/>
</dbReference>
<dbReference type="RefSeq" id="WP_394841508.1">
    <property type="nucleotide sequence ID" value="NZ_CP089982.1"/>
</dbReference>
<gene>
    <name evidence="1" type="ORF">LZC95_31090</name>
</gene>
<name>A0ABZ2JWM7_9BACT</name>
<reference evidence="1 2" key="1">
    <citation type="submission" date="2021-12" db="EMBL/GenBank/DDBJ databases">
        <title>Discovery of the Pendulisporaceae a myxobacterial family with distinct sporulation behavior and unique specialized metabolism.</title>
        <authorList>
            <person name="Garcia R."/>
            <person name="Popoff A."/>
            <person name="Bader C.D."/>
            <person name="Loehr J."/>
            <person name="Walesch S."/>
            <person name="Walt C."/>
            <person name="Boldt J."/>
            <person name="Bunk B."/>
            <person name="Haeckl F.J.F.P.J."/>
            <person name="Gunesch A.P."/>
            <person name="Birkelbach J."/>
            <person name="Nuebel U."/>
            <person name="Pietschmann T."/>
            <person name="Bach T."/>
            <person name="Mueller R."/>
        </authorList>
    </citation>
    <scope>NUCLEOTIDE SEQUENCE [LARGE SCALE GENOMIC DNA]</scope>
    <source>
        <strain evidence="1 2">MSr12523</strain>
    </source>
</reference>
<dbReference type="Proteomes" id="UP001379533">
    <property type="component" value="Chromosome"/>
</dbReference>
<dbReference type="InterPro" id="IPR044855">
    <property type="entry name" value="CoA-Trfase_III_dom3_sf"/>
</dbReference>
<protein>
    <submittedName>
        <fullName evidence="1">CoA transferase</fullName>
    </submittedName>
</protein>
<dbReference type="SUPFAM" id="SSF89796">
    <property type="entry name" value="CoA-transferase family III (CaiB/BaiF)"/>
    <property type="match status" value="1"/>
</dbReference>
<accession>A0ABZ2JWM7</accession>
<keyword evidence="2" id="KW-1185">Reference proteome</keyword>
<dbReference type="Gene3D" id="3.30.1540.10">
    <property type="entry name" value="formyl-coa transferase, domain 3"/>
    <property type="match status" value="1"/>
</dbReference>
<dbReference type="InterPro" id="IPR050509">
    <property type="entry name" value="CoA-transferase_III"/>
</dbReference>
<organism evidence="1 2">
    <name type="scientific">Pendulispora brunnea</name>
    <dbReference type="NCBI Taxonomy" id="2905690"/>
    <lineage>
        <taxon>Bacteria</taxon>
        <taxon>Pseudomonadati</taxon>
        <taxon>Myxococcota</taxon>
        <taxon>Myxococcia</taxon>
        <taxon>Myxococcales</taxon>
        <taxon>Sorangiineae</taxon>
        <taxon>Pendulisporaceae</taxon>
        <taxon>Pendulispora</taxon>
    </lineage>
</organism>